<gene>
    <name evidence="1" type="ordered locus">TREAZ_1646</name>
</gene>
<protein>
    <submittedName>
        <fullName evidence="1">Uncharacterized protein</fullName>
    </submittedName>
</protein>
<organism evidence="1 2">
    <name type="scientific">Leadbettera azotonutricia (strain ATCC BAA-888 / DSM 13862 / ZAS-9)</name>
    <name type="common">Treponema azotonutricium</name>
    <dbReference type="NCBI Taxonomy" id="545695"/>
    <lineage>
        <taxon>Bacteria</taxon>
        <taxon>Pseudomonadati</taxon>
        <taxon>Spirochaetota</taxon>
        <taxon>Spirochaetia</taxon>
        <taxon>Spirochaetales</taxon>
        <taxon>Breznakiellaceae</taxon>
        <taxon>Leadbettera</taxon>
    </lineage>
</organism>
<dbReference type="HOGENOM" id="CLU_3298067_0_0_12"/>
<dbReference type="AlphaFoldDB" id="F5YDB2"/>
<evidence type="ECO:0000313" key="2">
    <source>
        <dbReference type="Proteomes" id="UP000009222"/>
    </source>
</evidence>
<keyword evidence="2" id="KW-1185">Reference proteome</keyword>
<proteinExistence type="predicted"/>
<accession>F5YDB2</accession>
<dbReference type="KEGG" id="taz:TREAZ_1646"/>
<dbReference type="Proteomes" id="UP000009222">
    <property type="component" value="Chromosome"/>
</dbReference>
<sequence>MYPFTYNDKLSHSNFLQNKISTFTANASTITVNTITPSIP</sequence>
<name>F5YDB2_LEAAZ</name>
<reference evidence="1 2" key="2">
    <citation type="journal article" date="2011" name="ISME J.">
        <title>RNA-seq reveals cooperative metabolic interactions between two termite-gut spirochete species in co-culture.</title>
        <authorList>
            <person name="Rosenthal A.Z."/>
            <person name="Matson E.G."/>
            <person name="Eldar A."/>
            <person name="Leadbetter J.R."/>
        </authorList>
    </citation>
    <scope>NUCLEOTIDE SEQUENCE [LARGE SCALE GENOMIC DNA]</scope>
    <source>
        <strain evidence="2">ATCC BAA-888 / DSM 13862 / ZAS-9</strain>
    </source>
</reference>
<dbReference type="EMBL" id="CP001841">
    <property type="protein sequence ID" value="AEF81234.1"/>
    <property type="molecule type" value="Genomic_DNA"/>
</dbReference>
<reference evidence="2" key="1">
    <citation type="submission" date="2009-12" db="EMBL/GenBank/DDBJ databases">
        <title>Complete sequence of Treponema azotonutricium strain ZAS-9.</title>
        <authorList>
            <person name="Tetu S.G."/>
            <person name="Matson E."/>
            <person name="Ren Q."/>
            <person name="Seshadri R."/>
            <person name="Elbourne L."/>
            <person name="Hassan K.A."/>
            <person name="Durkin A."/>
            <person name="Radune D."/>
            <person name="Mohamoud Y."/>
            <person name="Shay R."/>
            <person name="Jin S."/>
            <person name="Zhang X."/>
            <person name="Lucey K."/>
            <person name="Ballor N.R."/>
            <person name="Ottesen E."/>
            <person name="Rosenthal R."/>
            <person name="Allen A."/>
            <person name="Leadbetter J.R."/>
            <person name="Paulsen I.T."/>
        </authorList>
    </citation>
    <scope>NUCLEOTIDE SEQUENCE [LARGE SCALE GENOMIC DNA]</scope>
    <source>
        <strain evidence="2">ATCC BAA-888 / DSM 13862 / ZAS-9</strain>
    </source>
</reference>
<dbReference type="InParanoid" id="F5YDB2"/>
<evidence type="ECO:0000313" key="1">
    <source>
        <dbReference type="EMBL" id="AEF81234.1"/>
    </source>
</evidence>